<gene>
    <name evidence="10" type="ORF">METZ01_LOCUS35165</name>
</gene>
<evidence type="ECO:0000256" key="4">
    <source>
        <dbReference type="ARBA" id="ARBA00022989"/>
    </source>
</evidence>
<dbReference type="InterPro" id="IPR025857">
    <property type="entry name" value="MacB_PCD"/>
</dbReference>
<evidence type="ECO:0000256" key="1">
    <source>
        <dbReference type="ARBA" id="ARBA00004651"/>
    </source>
</evidence>
<dbReference type="Pfam" id="PF12704">
    <property type="entry name" value="MacB_PCD"/>
    <property type="match status" value="1"/>
</dbReference>
<reference evidence="10" key="1">
    <citation type="submission" date="2018-05" db="EMBL/GenBank/DDBJ databases">
        <authorList>
            <person name="Lanie J.A."/>
            <person name="Ng W.-L."/>
            <person name="Kazmierczak K.M."/>
            <person name="Andrzejewski T.M."/>
            <person name="Davidsen T.M."/>
            <person name="Wayne K.J."/>
            <person name="Tettelin H."/>
            <person name="Glass J.I."/>
            <person name="Rusch D."/>
            <person name="Podicherti R."/>
            <person name="Tsui H.-C.T."/>
            <person name="Winkler M.E."/>
        </authorList>
    </citation>
    <scope>NUCLEOTIDE SEQUENCE</scope>
</reference>
<evidence type="ECO:0000256" key="7">
    <source>
        <dbReference type="SAM" id="Phobius"/>
    </source>
</evidence>
<feature type="domain" description="ABC3 transporter permease C-terminal" evidence="8">
    <location>
        <begin position="286"/>
        <end position="398"/>
    </location>
</feature>
<evidence type="ECO:0000259" key="8">
    <source>
        <dbReference type="Pfam" id="PF02687"/>
    </source>
</evidence>
<dbReference type="PANTHER" id="PTHR30572:SF4">
    <property type="entry name" value="ABC TRANSPORTER PERMEASE YTRF"/>
    <property type="match status" value="1"/>
</dbReference>
<dbReference type="PANTHER" id="PTHR30572">
    <property type="entry name" value="MEMBRANE COMPONENT OF TRANSPORTER-RELATED"/>
    <property type="match status" value="1"/>
</dbReference>
<evidence type="ECO:0000313" key="10">
    <source>
        <dbReference type="EMBL" id="SUZ82311.1"/>
    </source>
</evidence>
<feature type="transmembrane region" description="Helical" evidence="7">
    <location>
        <begin position="21"/>
        <end position="42"/>
    </location>
</feature>
<protein>
    <recommendedName>
        <fullName evidence="11">Multidrug ABC transporter substrate-binding protein</fullName>
    </recommendedName>
</protein>
<feature type="transmembrane region" description="Helical" evidence="7">
    <location>
        <begin position="328"/>
        <end position="351"/>
    </location>
</feature>
<dbReference type="Pfam" id="PF02687">
    <property type="entry name" value="FtsX"/>
    <property type="match status" value="1"/>
</dbReference>
<comment type="subcellular location">
    <subcellularLocation>
        <location evidence="1">Cell membrane</location>
        <topology evidence="1">Multi-pass membrane protein</topology>
    </subcellularLocation>
</comment>
<comment type="similarity">
    <text evidence="6">Belongs to the ABC-4 integral membrane protein family.</text>
</comment>
<dbReference type="InterPro" id="IPR003838">
    <property type="entry name" value="ABC3_permease_C"/>
</dbReference>
<keyword evidence="5 7" id="KW-0472">Membrane</keyword>
<dbReference type="AlphaFoldDB" id="A0A381QSG3"/>
<dbReference type="GO" id="GO:0005886">
    <property type="term" value="C:plasma membrane"/>
    <property type="evidence" value="ECO:0007669"/>
    <property type="project" value="UniProtKB-SubCell"/>
</dbReference>
<dbReference type="InterPro" id="IPR050250">
    <property type="entry name" value="Macrolide_Exporter_MacB"/>
</dbReference>
<feature type="transmembrane region" description="Helical" evidence="7">
    <location>
        <begin position="281"/>
        <end position="307"/>
    </location>
</feature>
<dbReference type="EMBL" id="UINC01001501">
    <property type="protein sequence ID" value="SUZ82311.1"/>
    <property type="molecule type" value="Genomic_DNA"/>
</dbReference>
<proteinExistence type="inferred from homology"/>
<evidence type="ECO:0000256" key="5">
    <source>
        <dbReference type="ARBA" id="ARBA00023136"/>
    </source>
</evidence>
<evidence type="ECO:0000259" key="9">
    <source>
        <dbReference type="Pfam" id="PF12704"/>
    </source>
</evidence>
<keyword evidence="2" id="KW-1003">Cell membrane</keyword>
<evidence type="ECO:0000256" key="6">
    <source>
        <dbReference type="ARBA" id="ARBA00038076"/>
    </source>
</evidence>
<sequence length="405" mass="43694">MLYFEIMRVALNSLRVNPLRSMLTMLGVIIGVAAVITMIALGTGAQAAVEAQLNSLGADLLTVSQGWGKGRDGARGRSERLSVDDAVAIQAKTRTITDVVPVSERDAQVEYGNVNLGTKVIGTWAQWAELNNWEIAQGRFMTQAEADGRRRVAVLGSALSEILFPPSIDPVGSEIRIRGILFEVIGVFQEKGVAAAGRGNRDEQVWIPLSTSQWRVFGSDRINNIQVKIASENLMTAAMAEIEAVVRREHRLSPDAESDFRIDAATTYLEVIQESRETFTMLLAGIAAVSLVVGGIGIMNIMLVSVTERTREIGIRKSIGATSGSVQLQFLIEAVVLSCLGGALGIALAWVASDQLSESFGWTMVIPPNAVIMSFGFAALIGIVFGFYPAVRASRLDPIEALRFE</sequence>
<organism evidence="10">
    <name type="scientific">marine metagenome</name>
    <dbReference type="NCBI Taxonomy" id="408172"/>
    <lineage>
        <taxon>unclassified sequences</taxon>
        <taxon>metagenomes</taxon>
        <taxon>ecological metagenomes</taxon>
    </lineage>
</organism>
<name>A0A381QSG3_9ZZZZ</name>
<dbReference type="GO" id="GO:0022857">
    <property type="term" value="F:transmembrane transporter activity"/>
    <property type="evidence" value="ECO:0007669"/>
    <property type="project" value="TreeGrafter"/>
</dbReference>
<evidence type="ECO:0000256" key="3">
    <source>
        <dbReference type="ARBA" id="ARBA00022692"/>
    </source>
</evidence>
<keyword evidence="4 7" id="KW-1133">Transmembrane helix</keyword>
<evidence type="ECO:0008006" key="11">
    <source>
        <dbReference type="Google" id="ProtNLM"/>
    </source>
</evidence>
<keyword evidence="3 7" id="KW-0812">Transmembrane</keyword>
<feature type="domain" description="MacB-like periplasmic core" evidence="9">
    <location>
        <begin position="21"/>
        <end position="244"/>
    </location>
</feature>
<accession>A0A381QSG3</accession>
<feature type="transmembrane region" description="Helical" evidence="7">
    <location>
        <begin position="371"/>
        <end position="391"/>
    </location>
</feature>
<evidence type="ECO:0000256" key="2">
    <source>
        <dbReference type="ARBA" id="ARBA00022475"/>
    </source>
</evidence>